<evidence type="ECO:0000259" key="1">
    <source>
        <dbReference type="Pfam" id="PF02384"/>
    </source>
</evidence>
<name>A0ABY6HWF4_9ARCH</name>
<dbReference type="InterPro" id="IPR003356">
    <property type="entry name" value="DNA_methylase_A-5"/>
</dbReference>
<dbReference type="EMBL" id="CP104013">
    <property type="protein sequence ID" value="UYP46687.1"/>
    <property type="molecule type" value="Genomic_DNA"/>
</dbReference>
<dbReference type="Pfam" id="PF02384">
    <property type="entry name" value="N6_Mtase"/>
    <property type="match status" value="1"/>
</dbReference>
<evidence type="ECO:0000313" key="3">
    <source>
        <dbReference type="Proteomes" id="UP001208689"/>
    </source>
</evidence>
<dbReference type="Gene3D" id="3.40.50.150">
    <property type="entry name" value="Vaccinia Virus protein VP39"/>
    <property type="match status" value="1"/>
</dbReference>
<dbReference type="Proteomes" id="UP001208689">
    <property type="component" value="Chromosome"/>
</dbReference>
<feature type="domain" description="DNA methylase adenine-specific" evidence="1">
    <location>
        <begin position="11"/>
        <end position="309"/>
    </location>
</feature>
<accession>A0ABY6HWF4</accession>
<gene>
    <name evidence="2" type="ORF">NEF87_002972</name>
</gene>
<dbReference type="InterPro" id="IPR029063">
    <property type="entry name" value="SAM-dependent_MTases_sf"/>
</dbReference>
<dbReference type="SUPFAM" id="SSF53335">
    <property type="entry name" value="S-adenosyl-L-methionine-dependent methyltransferases"/>
    <property type="match status" value="1"/>
</dbReference>
<sequence length="474" mass="55913">MDKMESKKRRKFGQHFTTVSICEEFILPYIKDSLYDYIWVDLFAGEGNLIFPILNLIPEQERISFFESHIYLFDIQPEWTEKSIQNAQKYGIPEKLARQKIQTRDCLSNYPQFLRNLEYPVYHVTNPPYLYLGYIVKTAETQKYLPLFTNENRGLQDLYQIALINDLRNAIDQMIYIIPSNFIFGNSVSNKIRDEFLPYYSISRSFIFEKQIFKHTGTNVMINFFQRNLNPQYSTVEFQGIKIGKEQKENRYLLEPQYHYKAGSEFETFITNFKVKNPVIMKYYLKQHDVDEHPGKNEIKVIDANNFEKSEYVLLTIFVDSKFANEIQSNLLWIRTVDTGTLDGRAGLYSIKGSFNASGILVTKATYRTHPIQIFFSPPLSKAEQRLLQNYFNLTLEYLRSITDSEFMTTYKYSSGPYTRKYFGLSQAKKIIATFPLNHLDDSEKNYFSKLIYNKDVTQLLEFLKTVKNKWKSS</sequence>
<reference evidence="2" key="1">
    <citation type="submission" date="2022-09" db="EMBL/GenBank/DDBJ databases">
        <title>Actin cytoskeleton and complex cell architecture in an #Asgard archaeon.</title>
        <authorList>
            <person name="Ponce Toledo R.I."/>
            <person name="Schleper C."/>
            <person name="Rodrigues Oliveira T."/>
            <person name="Wollweber F."/>
            <person name="Xu J."/>
            <person name="Rittmann S."/>
            <person name="Klingl A."/>
            <person name="Pilhofer M."/>
        </authorList>
    </citation>
    <scope>NUCLEOTIDE SEQUENCE</scope>
    <source>
        <strain evidence="2">B-35</strain>
    </source>
</reference>
<evidence type="ECO:0000313" key="2">
    <source>
        <dbReference type="EMBL" id="UYP46687.1"/>
    </source>
</evidence>
<organism evidence="2 3">
    <name type="scientific">Candidatus Lokiarchaeum ossiferum</name>
    <dbReference type="NCBI Taxonomy" id="2951803"/>
    <lineage>
        <taxon>Archaea</taxon>
        <taxon>Promethearchaeati</taxon>
        <taxon>Promethearchaeota</taxon>
        <taxon>Promethearchaeia</taxon>
        <taxon>Promethearchaeales</taxon>
        <taxon>Promethearchaeaceae</taxon>
        <taxon>Candidatus Lokiarchaeum</taxon>
    </lineage>
</organism>
<proteinExistence type="predicted"/>
<protein>
    <recommendedName>
        <fullName evidence="1">DNA methylase adenine-specific domain-containing protein</fullName>
    </recommendedName>
</protein>
<keyword evidence="3" id="KW-1185">Reference proteome</keyword>